<dbReference type="Gene3D" id="3.40.50.2300">
    <property type="match status" value="1"/>
</dbReference>
<reference evidence="3 4" key="1">
    <citation type="submission" date="2019-11" db="EMBL/GenBank/DDBJ databases">
        <title>Spirosoma endbachense sp. nov., isolated from a natural salt meadow.</title>
        <authorList>
            <person name="Rojas J."/>
            <person name="Ambika Manirajan B."/>
            <person name="Ratering S."/>
            <person name="Suarez C."/>
            <person name="Geissler-Plaum R."/>
            <person name="Schnell S."/>
        </authorList>
    </citation>
    <scope>NUCLEOTIDE SEQUENCE [LARGE SCALE GENOMIC DNA]</scope>
    <source>
        <strain evidence="3 4">I-24</strain>
    </source>
</reference>
<feature type="modified residue" description="4-aspartylphosphate" evidence="1">
    <location>
        <position position="61"/>
    </location>
</feature>
<dbReference type="InterPro" id="IPR052893">
    <property type="entry name" value="TCS_response_regulator"/>
</dbReference>
<dbReference type="SMART" id="SM00448">
    <property type="entry name" value="REC"/>
    <property type="match status" value="1"/>
</dbReference>
<dbReference type="Pfam" id="PF00072">
    <property type="entry name" value="Response_reg"/>
    <property type="match status" value="1"/>
</dbReference>
<dbReference type="PANTHER" id="PTHR44520">
    <property type="entry name" value="RESPONSE REGULATOR RCP1-RELATED"/>
    <property type="match status" value="1"/>
</dbReference>
<protein>
    <submittedName>
        <fullName evidence="3">Response regulator</fullName>
    </submittedName>
</protein>
<evidence type="ECO:0000256" key="1">
    <source>
        <dbReference type="PROSITE-ProRule" id="PRU00169"/>
    </source>
</evidence>
<dbReference type="Proteomes" id="UP000464577">
    <property type="component" value="Chromosome"/>
</dbReference>
<organism evidence="3 4">
    <name type="scientific">Spirosoma endbachense</name>
    <dbReference type="NCBI Taxonomy" id="2666025"/>
    <lineage>
        <taxon>Bacteria</taxon>
        <taxon>Pseudomonadati</taxon>
        <taxon>Bacteroidota</taxon>
        <taxon>Cytophagia</taxon>
        <taxon>Cytophagales</taxon>
        <taxon>Cytophagaceae</taxon>
        <taxon>Spirosoma</taxon>
    </lineage>
</organism>
<dbReference type="EMBL" id="CP045997">
    <property type="protein sequence ID" value="QHV99386.1"/>
    <property type="molecule type" value="Genomic_DNA"/>
</dbReference>
<dbReference type="PROSITE" id="PS50110">
    <property type="entry name" value="RESPONSE_REGULATORY"/>
    <property type="match status" value="1"/>
</dbReference>
<evidence type="ECO:0000259" key="2">
    <source>
        <dbReference type="PROSITE" id="PS50110"/>
    </source>
</evidence>
<dbReference type="AlphaFoldDB" id="A0A6P1W6P5"/>
<evidence type="ECO:0000313" key="4">
    <source>
        <dbReference type="Proteomes" id="UP000464577"/>
    </source>
</evidence>
<name>A0A6P1W6P5_9BACT</name>
<gene>
    <name evidence="3" type="ORF">GJR95_32165</name>
</gene>
<sequence>MTHQPTPTVLVVDDDEDDRYLLQQAFEAVFPSVRVLYMASGEEASTYLGTCNRSPELLITDLNMPILSGHELIKQIRQANQHRALPIVVLSTSSASVDRDRCYGAGANAFLSKPMTMLDIVNQVRLIGRLWL</sequence>
<dbReference type="RefSeq" id="WP_162389789.1">
    <property type="nucleotide sequence ID" value="NZ_CP045997.1"/>
</dbReference>
<evidence type="ECO:0000313" key="3">
    <source>
        <dbReference type="EMBL" id="QHV99386.1"/>
    </source>
</evidence>
<dbReference type="InterPro" id="IPR011006">
    <property type="entry name" value="CheY-like_superfamily"/>
</dbReference>
<dbReference type="SUPFAM" id="SSF52172">
    <property type="entry name" value="CheY-like"/>
    <property type="match status" value="1"/>
</dbReference>
<dbReference type="KEGG" id="senf:GJR95_32165"/>
<accession>A0A6P1W6P5</accession>
<keyword evidence="4" id="KW-1185">Reference proteome</keyword>
<dbReference type="GO" id="GO:0000160">
    <property type="term" value="P:phosphorelay signal transduction system"/>
    <property type="evidence" value="ECO:0007669"/>
    <property type="project" value="InterPro"/>
</dbReference>
<feature type="domain" description="Response regulatory" evidence="2">
    <location>
        <begin position="8"/>
        <end position="128"/>
    </location>
</feature>
<dbReference type="InterPro" id="IPR001789">
    <property type="entry name" value="Sig_transdc_resp-reg_receiver"/>
</dbReference>
<keyword evidence="1" id="KW-0597">Phosphoprotein</keyword>
<proteinExistence type="predicted"/>